<gene>
    <name evidence="2" type="ORF">GSH16_00155</name>
</gene>
<keyword evidence="1" id="KW-0812">Transmembrane</keyword>
<feature type="transmembrane region" description="Helical" evidence="1">
    <location>
        <begin position="29"/>
        <end position="48"/>
    </location>
</feature>
<keyword evidence="1" id="KW-1133">Transmembrane helix</keyword>
<proteinExistence type="predicted"/>
<keyword evidence="3" id="KW-1185">Reference proteome</keyword>
<dbReference type="Pfam" id="PF06170">
    <property type="entry name" value="DUF983"/>
    <property type="match status" value="1"/>
</dbReference>
<organism evidence="2 3">
    <name type="scientific">Oceanomicrobium pacificus</name>
    <dbReference type="NCBI Taxonomy" id="2692916"/>
    <lineage>
        <taxon>Bacteria</taxon>
        <taxon>Pseudomonadati</taxon>
        <taxon>Pseudomonadota</taxon>
        <taxon>Alphaproteobacteria</taxon>
        <taxon>Rhodobacterales</taxon>
        <taxon>Paracoccaceae</taxon>
        <taxon>Oceanomicrobium</taxon>
    </lineage>
</organism>
<evidence type="ECO:0000313" key="3">
    <source>
        <dbReference type="Proteomes" id="UP000436016"/>
    </source>
</evidence>
<name>A0A6B0TMN9_9RHOB</name>
<dbReference type="Proteomes" id="UP000436016">
    <property type="component" value="Unassembled WGS sequence"/>
</dbReference>
<dbReference type="InterPro" id="IPR009325">
    <property type="entry name" value="DUF983"/>
</dbReference>
<sequence>MLDGYLKVRDVCAVCGEELHHQRADDGPAWATIMITGHLMAPMLLFVFETFRPAAWVMAFGFSAAFVMLSLYLLPRIKGLFVALQWAKRLHGFGTEAAGQR</sequence>
<protein>
    <submittedName>
        <fullName evidence="2">DUF983 domain-containing protein</fullName>
    </submittedName>
</protein>
<evidence type="ECO:0000256" key="1">
    <source>
        <dbReference type="SAM" id="Phobius"/>
    </source>
</evidence>
<dbReference type="AlphaFoldDB" id="A0A6B0TMN9"/>
<feature type="transmembrane region" description="Helical" evidence="1">
    <location>
        <begin position="54"/>
        <end position="74"/>
    </location>
</feature>
<dbReference type="EMBL" id="WUWG01000001">
    <property type="protein sequence ID" value="MXU63839.1"/>
    <property type="molecule type" value="Genomic_DNA"/>
</dbReference>
<reference evidence="2 3" key="1">
    <citation type="submission" date="2019-12" db="EMBL/GenBank/DDBJ databases">
        <title>Strain KN286 was isolated from seawater, which was collected from Caroline Seamount in the tropical western Pacific.</title>
        <authorList>
            <person name="Wang Q."/>
        </authorList>
    </citation>
    <scope>NUCLEOTIDE SEQUENCE [LARGE SCALE GENOMIC DNA]</scope>
    <source>
        <strain evidence="2 3">KN286</strain>
    </source>
</reference>
<accession>A0A6B0TMN9</accession>
<evidence type="ECO:0000313" key="2">
    <source>
        <dbReference type="EMBL" id="MXU63839.1"/>
    </source>
</evidence>
<keyword evidence="1" id="KW-0472">Membrane</keyword>
<comment type="caution">
    <text evidence="2">The sequence shown here is derived from an EMBL/GenBank/DDBJ whole genome shotgun (WGS) entry which is preliminary data.</text>
</comment>